<keyword evidence="2" id="KW-0812">Transmembrane</keyword>
<evidence type="ECO:0008006" key="5">
    <source>
        <dbReference type="Google" id="ProtNLM"/>
    </source>
</evidence>
<sequence length="192" mass="21637">MAQEPKAPWSRWDSPDVQYVTPNNQPRPFAGQRPQYDFPGGYALPYSDSASTSLSAQKLVGAKLVSKEISDFDPAFYNCVYGIPNVSQQIIQQCRVDIGCCETTCCEDNWRTKYGWALALLCLFCILVLASVLIWVVFWLINRSRDKRQRKLLETGHEGMTPASSQMNISPYATAGYPPASPAFVERSRKHF</sequence>
<evidence type="ECO:0000313" key="4">
    <source>
        <dbReference type="Proteomes" id="UP001201812"/>
    </source>
</evidence>
<reference evidence="3" key="1">
    <citation type="submission" date="2022-01" db="EMBL/GenBank/DDBJ databases">
        <title>Genome Sequence Resource for Two Populations of Ditylenchus destructor, the Migratory Endoparasitic Phytonematode.</title>
        <authorList>
            <person name="Zhang H."/>
            <person name="Lin R."/>
            <person name="Xie B."/>
        </authorList>
    </citation>
    <scope>NUCLEOTIDE SEQUENCE</scope>
    <source>
        <strain evidence="3">BazhouSP</strain>
    </source>
</reference>
<proteinExistence type="predicted"/>
<feature type="transmembrane region" description="Helical" evidence="2">
    <location>
        <begin position="114"/>
        <end position="141"/>
    </location>
</feature>
<keyword evidence="4" id="KW-1185">Reference proteome</keyword>
<accession>A0AAD4RC14</accession>
<evidence type="ECO:0000313" key="3">
    <source>
        <dbReference type="EMBL" id="KAI1725448.1"/>
    </source>
</evidence>
<keyword evidence="2" id="KW-0472">Membrane</keyword>
<dbReference type="Proteomes" id="UP001201812">
    <property type="component" value="Unassembled WGS sequence"/>
</dbReference>
<comment type="caution">
    <text evidence="3">The sequence shown here is derived from an EMBL/GenBank/DDBJ whole genome shotgun (WGS) entry which is preliminary data.</text>
</comment>
<organism evidence="3 4">
    <name type="scientific">Ditylenchus destructor</name>
    <dbReference type="NCBI Taxonomy" id="166010"/>
    <lineage>
        <taxon>Eukaryota</taxon>
        <taxon>Metazoa</taxon>
        <taxon>Ecdysozoa</taxon>
        <taxon>Nematoda</taxon>
        <taxon>Chromadorea</taxon>
        <taxon>Rhabditida</taxon>
        <taxon>Tylenchina</taxon>
        <taxon>Tylenchomorpha</taxon>
        <taxon>Sphaerularioidea</taxon>
        <taxon>Anguinidae</taxon>
        <taxon>Anguininae</taxon>
        <taxon>Ditylenchus</taxon>
    </lineage>
</organism>
<feature type="region of interest" description="Disordered" evidence="1">
    <location>
        <begin position="1"/>
        <end position="32"/>
    </location>
</feature>
<dbReference type="AlphaFoldDB" id="A0AAD4RC14"/>
<protein>
    <recommendedName>
        <fullName evidence="5">CX domain-containing protein</fullName>
    </recommendedName>
</protein>
<evidence type="ECO:0000256" key="2">
    <source>
        <dbReference type="SAM" id="Phobius"/>
    </source>
</evidence>
<gene>
    <name evidence="3" type="ORF">DdX_02106</name>
</gene>
<dbReference type="EMBL" id="JAKKPZ010000002">
    <property type="protein sequence ID" value="KAI1725448.1"/>
    <property type="molecule type" value="Genomic_DNA"/>
</dbReference>
<name>A0AAD4RC14_9BILA</name>
<keyword evidence="2" id="KW-1133">Transmembrane helix</keyword>
<evidence type="ECO:0000256" key="1">
    <source>
        <dbReference type="SAM" id="MobiDB-lite"/>
    </source>
</evidence>